<protein>
    <submittedName>
        <fullName evidence="1">mRNA interferase HigB</fullName>
    </submittedName>
</protein>
<dbReference type="GO" id="GO:0004519">
    <property type="term" value="F:endonuclease activity"/>
    <property type="evidence" value="ECO:0007669"/>
    <property type="project" value="InterPro"/>
</dbReference>
<evidence type="ECO:0000313" key="2">
    <source>
        <dbReference type="Proteomes" id="UP000320231"/>
    </source>
</evidence>
<dbReference type="GO" id="GO:0110001">
    <property type="term" value="C:toxin-antitoxin complex"/>
    <property type="evidence" value="ECO:0007669"/>
    <property type="project" value="InterPro"/>
</dbReference>
<dbReference type="Pfam" id="PF09907">
    <property type="entry name" value="HigB_toxin"/>
    <property type="match status" value="1"/>
</dbReference>
<dbReference type="Proteomes" id="UP000320231">
    <property type="component" value="Chromosome"/>
</dbReference>
<dbReference type="GO" id="GO:0003723">
    <property type="term" value="F:RNA binding"/>
    <property type="evidence" value="ECO:0007669"/>
    <property type="project" value="InterPro"/>
</dbReference>
<proteinExistence type="predicted"/>
<dbReference type="KEGG" id="hsr:HSBAA_12460"/>
<dbReference type="InterPro" id="IPR018669">
    <property type="entry name" value="Toxin_HigB"/>
</dbReference>
<reference evidence="1 2" key="1">
    <citation type="journal article" date="2019" name="Microbiol. Resour. Announc.">
        <title>Complete Genome Sequence of Halomonas sulfidaeris Strain Esulfide1 Isolated from a Metal Sulfide Rock at a Depth of 2,200 Meters, Obtained Using Nanopore Sequencing.</title>
        <authorList>
            <person name="Saito M."/>
            <person name="Nishigata A."/>
            <person name="Galipon J."/>
            <person name="Arakawa K."/>
        </authorList>
    </citation>
    <scope>NUCLEOTIDE SEQUENCE [LARGE SCALE GENOMIC DNA]</scope>
    <source>
        <strain evidence="1 2">ATCC BAA-803</strain>
    </source>
</reference>
<sequence length="107" mass="12642">MRVWLVHVITQKRIWEAIEANPNTATALEAWYRLMKSNDPKDFNAMKALFPATDKVGNFHVFDIGGNKLRLIAVVHYQSKKVFIRHILDHKEYDKGKWKRSDYARSR</sequence>
<accession>A0A455U1R7</accession>
<dbReference type="EMBL" id="AP019514">
    <property type="protein sequence ID" value="BBI59940.1"/>
    <property type="molecule type" value="Genomic_DNA"/>
</dbReference>
<organism evidence="1 2">
    <name type="scientific">Vreelandella sulfidaeris</name>
    <dbReference type="NCBI Taxonomy" id="115553"/>
    <lineage>
        <taxon>Bacteria</taxon>
        <taxon>Pseudomonadati</taxon>
        <taxon>Pseudomonadota</taxon>
        <taxon>Gammaproteobacteria</taxon>
        <taxon>Oceanospirillales</taxon>
        <taxon>Halomonadaceae</taxon>
        <taxon>Vreelandella</taxon>
    </lineage>
</organism>
<evidence type="ECO:0000313" key="1">
    <source>
        <dbReference type="EMBL" id="BBI59940.1"/>
    </source>
</evidence>
<dbReference type="AlphaFoldDB" id="A0A455U1R7"/>
<gene>
    <name evidence="1" type="primary">higB</name>
    <name evidence="1" type="ORF">HSBAA_12460</name>
</gene>
<name>A0A455U1R7_9GAMM</name>